<evidence type="ECO:0000313" key="3">
    <source>
        <dbReference type="Proteomes" id="UP000008363"/>
    </source>
</evidence>
<feature type="transmembrane region" description="Helical" evidence="1">
    <location>
        <begin position="75"/>
        <end position="94"/>
    </location>
</feature>
<feature type="transmembrane region" description="Helical" evidence="1">
    <location>
        <begin position="20"/>
        <end position="43"/>
    </location>
</feature>
<proteinExistence type="predicted"/>
<gene>
    <name evidence="2" type="ORF">GORHZ_244_00120</name>
</gene>
<dbReference type="AlphaFoldDB" id="K6X4N7"/>
<comment type="caution">
    <text evidence="2">The sequence shown here is derived from an EMBL/GenBank/DDBJ whole genome shotgun (WGS) entry which is preliminary data.</text>
</comment>
<protein>
    <recommendedName>
        <fullName evidence="4">Acyltransferase</fullName>
    </recommendedName>
</protein>
<organism evidence="2 3">
    <name type="scientific">Gordonia rhizosphera NBRC 16068</name>
    <dbReference type="NCBI Taxonomy" id="1108045"/>
    <lineage>
        <taxon>Bacteria</taxon>
        <taxon>Bacillati</taxon>
        <taxon>Actinomycetota</taxon>
        <taxon>Actinomycetes</taxon>
        <taxon>Mycobacteriales</taxon>
        <taxon>Gordoniaceae</taxon>
        <taxon>Gordonia</taxon>
    </lineage>
</organism>
<evidence type="ECO:0000256" key="1">
    <source>
        <dbReference type="SAM" id="Phobius"/>
    </source>
</evidence>
<accession>K6X4N7</accession>
<keyword evidence="1" id="KW-1133">Transmembrane helix</keyword>
<dbReference type="Proteomes" id="UP000008363">
    <property type="component" value="Unassembled WGS sequence"/>
</dbReference>
<keyword evidence="3" id="KW-1185">Reference proteome</keyword>
<keyword evidence="1" id="KW-0812">Transmembrane</keyword>
<sequence>MGWIANFLLLQEVLPGGNAAYTFWSISIEYHIYLLLPLMLVLWRRINWPTAVGVASLIGLAGIAAAALLDSRLWQLYPSYYLLFALAAGACICVRRRPDVAARIPWRAIGAMCAAPQSQCCGSLAMRPR</sequence>
<dbReference type="EMBL" id="BAHC01000244">
    <property type="protein sequence ID" value="GAB93759.1"/>
    <property type="molecule type" value="Genomic_DNA"/>
</dbReference>
<evidence type="ECO:0000313" key="2">
    <source>
        <dbReference type="EMBL" id="GAB93759.1"/>
    </source>
</evidence>
<keyword evidence="1" id="KW-0472">Membrane</keyword>
<feature type="transmembrane region" description="Helical" evidence="1">
    <location>
        <begin position="50"/>
        <end position="69"/>
    </location>
</feature>
<reference evidence="2 3" key="1">
    <citation type="submission" date="2012-08" db="EMBL/GenBank/DDBJ databases">
        <title>Whole genome shotgun sequence of Gordonia rhizosphera NBRC 16068.</title>
        <authorList>
            <person name="Takarada H."/>
            <person name="Isaki S."/>
            <person name="Hosoyama A."/>
            <person name="Tsuchikane K."/>
            <person name="Katsumata H."/>
            <person name="Baba S."/>
            <person name="Ohji S."/>
            <person name="Yamazaki S."/>
            <person name="Fujita N."/>
        </authorList>
    </citation>
    <scope>NUCLEOTIDE SEQUENCE [LARGE SCALE GENOMIC DNA]</scope>
    <source>
        <strain evidence="2 3">NBRC 16068</strain>
    </source>
</reference>
<name>K6X4N7_9ACTN</name>
<evidence type="ECO:0008006" key="4">
    <source>
        <dbReference type="Google" id="ProtNLM"/>
    </source>
</evidence>